<evidence type="ECO:0000256" key="2">
    <source>
        <dbReference type="ARBA" id="ARBA00006604"/>
    </source>
</evidence>
<dbReference type="PROSITE" id="PS00174">
    <property type="entry name" value="P_GLUCOSE_ISOMERASE_2"/>
    <property type="match status" value="1"/>
</dbReference>
<dbReference type="Pfam" id="PF00342">
    <property type="entry name" value="PGI"/>
    <property type="match status" value="1"/>
</dbReference>
<proteinExistence type="inferred from homology"/>
<dbReference type="GO" id="GO:0006096">
    <property type="term" value="P:glycolytic process"/>
    <property type="evidence" value="ECO:0007669"/>
    <property type="project" value="UniProtKB-UniRule"/>
</dbReference>
<dbReference type="GO" id="GO:0005829">
    <property type="term" value="C:cytosol"/>
    <property type="evidence" value="ECO:0007669"/>
    <property type="project" value="TreeGrafter"/>
</dbReference>
<evidence type="ECO:0000256" key="1">
    <source>
        <dbReference type="ARBA" id="ARBA00004926"/>
    </source>
</evidence>
<dbReference type="InterPro" id="IPR023096">
    <property type="entry name" value="G6P_Isomerase_C"/>
</dbReference>
<dbReference type="AlphaFoldDB" id="A0A6G8F3C7"/>
<evidence type="ECO:0000256" key="8">
    <source>
        <dbReference type="RuleBase" id="RU000612"/>
    </source>
</evidence>
<dbReference type="CDD" id="cd05015">
    <property type="entry name" value="SIS_PGI_1"/>
    <property type="match status" value="1"/>
</dbReference>
<dbReference type="NCBIfam" id="NF001211">
    <property type="entry name" value="PRK00179.1"/>
    <property type="match status" value="1"/>
</dbReference>
<dbReference type="PROSITE" id="PS51463">
    <property type="entry name" value="P_GLUCOSE_ISOMERASE_3"/>
    <property type="match status" value="1"/>
</dbReference>
<dbReference type="HAMAP" id="MF_00473">
    <property type="entry name" value="G6P_isomerase"/>
    <property type="match status" value="1"/>
</dbReference>
<evidence type="ECO:0000256" key="6">
    <source>
        <dbReference type="ARBA" id="ARBA00029321"/>
    </source>
</evidence>
<comment type="function">
    <text evidence="7">Catalyzes the reversible isomerization of glucose-6-phosphate to fructose-6-phosphate.</text>
</comment>
<evidence type="ECO:0000256" key="7">
    <source>
        <dbReference type="HAMAP-Rule" id="MF_00473"/>
    </source>
</evidence>
<feature type="active site" evidence="7">
    <location>
        <position position="512"/>
    </location>
</feature>
<evidence type="ECO:0000313" key="9">
    <source>
        <dbReference type="EMBL" id="QIM10734.1"/>
    </source>
</evidence>
<dbReference type="PANTHER" id="PTHR11469">
    <property type="entry name" value="GLUCOSE-6-PHOSPHATE ISOMERASE"/>
    <property type="match status" value="1"/>
</dbReference>
<comment type="catalytic activity">
    <reaction evidence="6 7 8">
        <text>alpha-D-glucose 6-phosphate = beta-D-fructose 6-phosphate</text>
        <dbReference type="Rhea" id="RHEA:11816"/>
        <dbReference type="ChEBI" id="CHEBI:57634"/>
        <dbReference type="ChEBI" id="CHEBI:58225"/>
        <dbReference type="EC" id="5.3.1.9"/>
    </reaction>
</comment>
<dbReference type="InterPro" id="IPR001672">
    <property type="entry name" value="G6P_Isomerase"/>
</dbReference>
<dbReference type="GO" id="GO:0097367">
    <property type="term" value="F:carbohydrate derivative binding"/>
    <property type="evidence" value="ECO:0007669"/>
    <property type="project" value="InterPro"/>
</dbReference>
<accession>A0A6G8F3C7</accession>
<keyword evidence="5 7" id="KW-0413">Isomerase</keyword>
<dbReference type="UniPathway" id="UPA00109">
    <property type="reaction ID" value="UER00181"/>
</dbReference>
<comment type="similarity">
    <text evidence="2 7 8">Belongs to the GPI family.</text>
</comment>
<evidence type="ECO:0000256" key="3">
    <source>
        <dbReference type="ARBA" id="ARBA00022432"/>
    </source>
</evidence>
<name>A0A6G8F3C7_9PROT</name>
<dbReference type="CDD" id="cd05016">
    <property type="entry name" value="SIS_PGI_2"/>
    <property type="match status" value="1"/>
</dbReference>
<comment type="subcellular location">
    <subcellularLocation>
        <location evidence="7">Cytoplasm</location>
    </subcellularLocation>
</comment>
<gene>
    <name evidence="7 9" type="primary">pgi</name>
    <name evidence="9" type="ORF">PlAlph_6260</name>
</gene>
<dbReference type="EC" id="5.3.1.9" evidence="7"/>
<sequence>MNKPINKTYAWNRLAAHYRWHKKDEMKDLFARDKDRASKYTLNLGNLYLDYSKNRINDKTMRYLLNLTKEIKLKDKIDAMFSGEKINTTENRAVLHVALRNRQNTPIYVDGKNVMPEINAVLAKMKKFSDAVRFGEFRGATGKKLTNIVNIGIGGSDLGPFMATTALKEYWAKDMKCYFISNIDGSACEDVFAEVDPETTLFVVVSKTFTTIETLTNAKTCRKWLVDALGEHAVAKHFVAVSTNTEEVAKFGINTENMFEFWNFVGGRYSMWSAVGLSIALMVGMDNFEKMLDGANAMDLHFKNTEFEHNIPVILALLGVWYNNFFGFKEQGVIPYDQDLRLLPKYLQQLDMESNGKSVTMDNKFVKYATGPVLFGGAGTDVQHSFFQLLHQGTGIVPLDFIVPAISHNEIGEHHEILVANALAQGEALMRGKTVQEAATELAKAGKSKEEIKALKRYKSFSGNRPTNTIVIKKLDPYALGMLVAMYEHKVFVQGIIWNIDSFDQMGVELGKQMALSILPELQGSAYGIHDSSTTGLINLIKKIRR</sequence>
<dbReference type="GO" id="GO:0006094">
    <property type="term" value="P:gluconeogenesis"/>
    <property type="evidence" value="ECO:0007669"/>
    <property type="project" value="UniProtKB-UniRule"/>
</dbReference>
<dbReference type="GO" id="GO:0051156">
    <property type="term" value="P:glucose 6-phosphate metabolic process"/>
    <property type="evidence" value="ECO:0007669"/>
    <property type="project" value="TreeGrafter"/>
</dbReference>
<dbReference type="FunFam" id="3.40.50.10490:FF:000004">
    <property type="entry name" value="Glucose-6-phosphate isomerase"/>
    <property type="match status" value="1"/>
</dbReference>
<keyword evidence="7" id="KW-0963">Cytoplasm</keyword>
<dbReference type="PRINTS" id="PR00662">
    <property type="entry name" value="G6PISOMERASE"/>
</dbReference>
<dbReference type="UniPathway" id="UPA00138"/>
<dbReference type="GO" id="GO:0004347">
    <property type="term" value="F:glucose-6-phosphate isomerase activity"/>
    <property type="evidence" value="ECO:0007669"/>
    <property type="project" value="UniProtKB-UniRule"/>
</dbReference>
<keyword evidence="3 7" id="KW-0312">Gluconeogenesis</keyword>
<feature type="active site" description="Proton donor" evidence="7">
    <location>
        <position position="353"/>
    </location>
</feature>
<dbReference type="InterPro" id="IPR035482">
    <property type="entry name" value="SIS_PGI_2"/>
</dbReference>
<protein>
    <recommendedName>
        <fullName evidence="7">Glucose-6-phosphate isomerase</fullName>
        <shortName evidence="7">GPI</shortName>
        <ecNumber evidence="7">5.3.1.9</ecNumber>
    </recommendedName>
    <alternativeName>
        <fullName evidence="7">Phosphoglucose isomerase</fullName>
        <shortName evidence="7">PGI</shortName>
    </alternativeName>
    <alternativeName>
        <fullName evidence="7">Phosphohexose isomerase</fullName>
        <shortName evidence="7">PHI</shortName>
    </alternativeName>
</protein>
<dbReference type="InterPro" id="IPR018189">
    <property type="entry name" value="Phosphoglucose_isomerase_CS"/>
</dbReference>
<keyword evidence="4 7" id="KW-0324">Glycolysis</keyword>
<comment type="pathway">
    <text evidence="7">Carbohydrate biosynthesis; gluconeogenesis.</text>
</comment>
<reference evidence="9" key="1">
    <citation type="journal article" date="2020" name="J. ISSAAS">
        <title>Lactobacilli and other gastrointestinal microbiota of Peromyscus leucopus, reservoir host for agents of Lyme disease and other zoonoses in North America.</title>
        <authorList>
            <person name="Milovic A."/>
            <person name="Bassam K."/>
            <person name="Shao H."/>
            <person name="Chatzistamou I."/>
            <person name="Tufts D.M."/>
            <person name="Diuk-Wasser M."/>
            <person name="Barbour A.G."/>
        </authorList>
    </citation>
    <scope>NUCLEOTIDE SEQUENCE</scope>
    <source>
        <strain evidence="9">LL90</strain>
    </source>
</reference>
<dbReference type="PROSITE" id="PS00765">
    <property type="entry name" value="P_GLUCOSE_ISOMERASE_1"/>
    <property type="match status" value="1"/>
</dbReference>
<feature type="active site" evidence="7">
    <location>
        <position position="384"/>
    </location>
</feature>
<organism evidence="9">
    <name type="scientific">uncultured Alphaproteobacteria bacterium</name>
    <dbReference type="NCBI Taxonomy" id="91750"/>
    <lineage>
        <taxon>Bacteria</taxon>
        <taxon>Pseudomonadati</taxon>
        <taxon>Pseudomonadota</taxon>
        <taxon>Alphaproteobacteria</taxon>
        <taxon>environmental samples</taxon>
    </lineage>
</organism>
<evidence type="ECO:0000256" key="4">
    <source>
        <dbReference type="ARBA" id="ARBA00023152"/>
    </source>
</evidence>
<dbReference type="InterPro" id="IPR046348">
    <property type="entry name" value="SIS_dom_sf"/>
</dbReference>
<dbReference type="InterPro" id="IPR035476">
    <property type="entry name" value="SIS_PGI_1"/>
</dbReference>
<dbReference type="EMBL" id="MN990732">
    <property type="protein sequence ID" value="QIM10734.1"/>
    <property type="molecule type" value="Genomic_DNA"/>
</dbReference>
<comment type="pathway">
    <text evidence="1 7 8">Carbohydrate degradation; glycolysis; D-glyceraldehyde 3-phosphate and glycerone phosphate from D-glucose: step 2/4.</text>
</comment>
<dbReference type="GO" id="GO:0048029">
    <property type="term" value="F:monosaccharide binding"/>
    <property type="evidence" value="ECO:0007669"/>
    <property type="project" value="TreeGrafter"/>
</dbReference>
<dbReference type="PANTHER" id="PTHR11469:SF1">
    <property type="entry name" value="GLUCOSE-6-PHOSPHATE ISOMERASE"/>
    <property type="match status" value="1"/>
</dbReference>
<dbReference type="SUPFAM" id="SSF53697">
    <property type="entry name" value="SIS domain"/>
    <property type="match status" value="1"/>
</dbReference>
<evidence type="ECO:0000256" key="5">
    <source>
        <dbReference type="ARBA" id="ARBA00023235"/>
    </source>
</evidence>
<dbReference type="Gene3D" id="3.40.50.10490">
    <property type="entry name" value="Glucose-6-phosphate isomerase like protein, domain 1"/>
    <property type="match status" value="2"/>
</dbReference>
<dbReference type="Gene3D" id="1.10.1390.10">
    <property type="match status" value="1"/>
</dbReference>